<dbReference type="AlphaFoldDB" id="A0A4R3Z057"/>
<evidence type="ECO:0000313" key="7">
    <source>
        <dbReference type="Proteomes" id="UP000295719"/>
    </source>
</evidence>
<accession>A0A4R3Z057</accession>
<dbReference type="PROSITE" id="PS50850">
    <property type="entry name" value="MFS"/>
    <property type="match status" value="1"/>
</dbReference>
<dbReference type="SUPFAM" id="SSF103473">
    <property type="entry name" value="MFS general substrate transporter"/>
    <property type="match status" value="1"/>
</dbReference>
<feature type="transmembrane region" description="Helical" evidence="4">
    <location>
        <begin position="293"/>
        <end position="311"/>
    </location>
</feature>
<comment type="caution">
    <text evidence="6">The sequence shown here is derived from an EMBL/GenBank/DDBJ whole genome shotgun (WGS) entry which is preliminary data.</text>
</comment>
<dbReference type="PANTHER" id="PTHR23534:SF1">
    <property type="entry name" value="MAJOR FACILITATOR SUPERFAMILY PROTEIN"/>
    <property type="match status" value="1"/>
</dbReference>
<feature type="domain" description="Major facilitator superfamily (MFS) profile" evidence="5">
    <location>
        <begin position="227"/>
        <end position="419"/>
    </location>
</feature>
<dbReference type="Proteomes" id="UP000295719">
    <property type="component" value="Unassembled WGS sequence"/>
</dbReference>
<dbReference type="Pfam" id="PF07690">
    <property type="entry name" value="MFS_1"/>
    <property type="match status" value="1"/>
</dbReference>
<evidence type="ECO:0000256" key="2">
    <source>
        <dbReference type="ARBA" id="ARBA00022989"/>
    </source>
</evidence>
<keyword evidence="3 4" id="KW-0472">Membrane</keyword>
<protein>
    <submittedName>
        <fullName evidence="6">Putative MFS family arabinose efflux permease</fullName>
    </submittedName>
</protein>
<sequence>MSITFSGLSTYLQANGGRNALILALCQGLFTCAISIDLTLTALAGYQLAPDKNLATLPFALITVAGAVSTLYASQLIHRLGRQRGFILGSLIGAAGGLISTVAVSYGNFWLFCAGTAGVGIYQAFAQYYRLAAADSVSAARKSQAISLVLTGGVIAAVLGPAVASWSQGLFTTGIFTGAYLMVFVLCVLSGLLLLLYRQTPTATAPAAMPADAALPARPQREVLRQPVFIASIGNNIIGAVTMMFVMTAAPLAAMASHHSVSDGASIIQWHLVGMYAPSLITGYLISRLGLPVMLFTGMLLNLVCVAVAMLSESLDAFYAALFFLGVGWNFMFVGGTTLLSNACRPAERARTQGLAEFIRYGATTVATLAAGPVLAYFGWQTVNIIIVPLIILAALMTAWWVWDERAKQQGKPEVSIES</sequence>
<feature type="transmembrane region" description="Helical" evidence="4">
    <location>
        <begin position="386"/>
        <end position="403"/>
    </location>
</feature>
<keyword evidence="7" id="KW-1185">Reference proteome</keyword>
<dbReference type="RefSeq" id="WP_131865050.1">
    <property type="nucleotide sequence ID" value="NZ_SMCR01000003.1"/>
</dbReference>
<feature type="transmembrane region" description="Helical" evidence="4">
    <location>
        <begin position="317"/>
        <end position="340"/>
    </location>
</feature>
<feature type="transmembrane region" description="Helical" evidence="4">
    <location>
        <begin position="21"/>
        <end position="48"/>
    </location>
</feature>
<feature type="transmembrane region" description="Helical" evidence="4">
    <location>
        <begin position="361"/>
        <end position="380"/>
    </location>
</feature>
<dbReference type="EMBL" id="SMCR01000003">
    <property type="protein sequence ID" value="TCV98306.1"/>
    <property type="molecule type" value="Genomic_DNA"/>
</dbReference>
<proteinExistence type="predicted"/>
<evidence type="ECO:0000259" key="5">
    <source>
        <dbReference type="PROSITE" id="PS50850"/>
    </source>
</evidence>
<keyword evidence="2 4" id="KW-1133">Transmembrane helix</keyword>
<feature type="transmembrane region" description="Helical" evidence="4">
    <location>
        <begin position="85"/>
        <end position="103"/>
    </location>
</feature>
<feature type="transmembrane region" description="Helical" evidence="4">
    <location>
        <begin position="145"/>
        <end position="164"/>
    </location>
</feature>
<name>A0A4R3Z057_9GAMM</name>
<dbReference type="InterPro" id="IPR036259">
    <property type="entry name" value="MFS_trans_sf"/>
</dbReference>
<dbReference type="OrthoDB" id="8558006at2"/>
<feature type="transmembrane region" description="Helical" evidence="4">
    <location>
        <begin position="54"/>
        <end position="73"/>
    </location>
</feature>
<dbReference type="InterPro" id="IPR020846">
    <property type="entry name" value="MFS_dom"/>
</dbReference>
<feature type="transmembrane region" description="Helical" evidence="4">
    <location>
        <begin position="228"/>
        <end position="255"/>
    </location>
</feature>
<gene>
    <name evidence="6" type="ORF">EDC52_103398</name>
</gene>
<evidence type="ECO:0000256" key="3">
    <source>
        <dbReference type="ARBA" id="ARBA00023136"/>
    </source>
</evidence>
<feature type="transmembrane region" description="Helical" evidence="4">
    <location>
        <begin position="109"/>
        <end position="125"/>
    </location>
</feature>
<dbReference type="Gene3D" id="1.20.1250.20">
    <property type="entry name" value="MFS general substrate transporter like domains"/>
    <property type="match status" value="1"/>
</dbReference>
<evidence type="ECO:0000256" key="1">
    <source>
        <dbReference type="ARBA" id="ARBA00022692"/>
    </source>
</evidence>
<dbReference type="GO" id="GO:0022857">
    <property type="term" value="F:transmembrane transporter activity"/>
    <property type="evidence" value="ECO:0007669"/>
    <property type="project" value="InterPro"/>
</dbReference>
<organism evidence="6 7">
    <name type="scientific">Biostraticola tofi</name>
    <dbReference type="NCBI Taxonomy" id="466109"/>
    <lineage>
        <taxon>Bacteria</taxon>
        <taxon>Pseudomonadati</taxon>
        <taxon>Pseudomonadota</taxon>
        <taxon>Gammaproteobacteria</taxon>
        <taxon>Enterobacterales</taxon>
        <taxon>Bruguierivoracaceae</taxon>
        <taxon>Biostraticola</taxon>
    </lineage>
</organism>
<reference evidence="6 7" key="1">
    <citation type="submission" date="2019-03" db="EMBL/GenBank/DDBJ databases">
        <title>Genomic Encyclopedia of Type Strains, Phase IV (KMG-IV): sequencing the most valuable type-strain genomes for metagenomic binning, comparative biology and taxonomic classification.</title>
        <authorList>
            <person name="Goeker M."/>
        </authorList>
    </citation>
    <scope>NUCLEOTIDE SEQUENCE [LARGE SCALE GENOMIC DNA]</scope>
    <source>
        <strain evidence="6 7">DSM 19580</strain>
    </source>
</reference>
<keyword evidence="1 4" id="KW-0812">Transmembrane</keyword>
<feature type="transmembrane region" description="Helical" evidence="4">
    <location>
        <begin position="170"/>
        <end position="197"/>
    </location>
</feature>
<evidence type="ECO:0000313" key="6">
    <source>
        <dbReference type="EMBL" id="TCV98306.1"/>
    </source>
</evidence>
<dbReference type="PANTHER" id="PTHR23534">
    <property type="entry name" value="MFS PERMEASE"/>
    <property type="match status" value="1"/>
</dbReference>
<dbReference type="InterPro" id="IPR011701">
    <property type="entry name" value="MFS"/>
</dbReference>
<feature type="transmembrane region" description="Helical" evidence="4">
    <location>
        <begin position="267"/>
        <end position="286"/>
    </location>
</feature>
<evidence type="ECO:0000256" key="4">
    <source>
        <dbReference type="SAM" id="Phobius"/>
    </source>
</evidence>